<dbReference type="InterPro" id="IPR016039">
    <property type="entry name" value="Thiolase-like"/>
</dbReference>
<dbReference type="InterPro" id="IPR014043">
    <property type="entry name" value="Acyl_transferase_dom"/>
</dbReference>
<dbReference type="Pfam" id="PF00550">
    <property type="entry name" value="PP-binding"/>
    <property type="match status" value="1"/>
</dbReference>
<dbReference type="CDD" id="cd02440">
    <property type="entry name" value="AdoMet_MTases"/>
    <property type="match status" value="1"/>
</dbReference>
<evidence type="ECO:0000256" key="3">
    <source>
        <dbReference type="ARBA" id="ARBA00022679"/>
    </source>
</evidence>
<dbReference type="Pfam" id="PF16197">
    <property type="entry name" value="KAsynt_C_assoc"/>
    <property type="match status" value="1"/>
</dbReference>
<dbReference type="SUPFAM" id="SSF53335">
    <property type="entry name" value="S-adenosyl-L-methionine-dependent methyltransferases"/>
    <property type="match status" value="1"/>
</dbReference>
<dbReference type="InterPro" id="IPR057326">
    <property type="entry name" value="KR_dom"/>
</dbReference>
<feature type="domain" description="Ketosynthase family 3 (KS3)" evidence="10">
    <location>
        <begin position="1"/>
        <end position="424"/>
    </location>
</feature>
<gene>
    <name evidence="12" type="ORF">AB0K40_11140</name>
</gene>
<feature type="domain" description="Carrier" evidence="9">
    <location>
        <begin position="2377"/>
        <end position="2454"/>
    </location>
</feature>
<dbReference type="Pfam" id="PF02801">
    <property type="entry name" value="Ketoacyl-synt_C"/>
    <property type="match status" value="1"/>
</dbReference>
<proteinExistence type="predicted"/>
<dbReference type="Pfam" id="PF00109">
    <property type="entry name" value="ketoacyl-synt"/>
    <property type="match status" value="1"/>
</dbReference>
<organism evidence="12 13">
    <name type="scientific">Nonomuraea bangladeshensis</name>
    <dbReference type="NCBI Taxonomy" id="404385"/>
    <lineage>
        <taxon>Bacteria</taxon>
        <taxon>Bacillati</taxon>
        <taxon>Actinomycetota</taxon>
        <taxon>Actinomycetes</taxon>
        <taxon>Streptosporangiales</taxon>
        <taxon>Streptosporangiaceae</taxon>
        <taxon>Nonomuraea</taxon>
    </lineage>
</organism>
<dbReference type="SMART" id="SM00823">
    <property type="entry name" value="PKS_PP"/>
    <property type="match status" value="1"/>
</dbReference>
<dbReference type="PANTHER" id="PTHR43775:SF37">
    <property type="entry name" value="SI:DKEY-61P9.11"/>
    <property type="match status" value="1"/>
</dbReference>
<feature type="region of interest" description="Disordered" evidence="8">
    <location>
        <begin position="1156"/>
        <end position="1206"/>
    </location>
</feature>
<keyword evidence="4" id="KW-0521">NADP</keyword>
<dbReference type="RefSeq" id="WP_364447593.1">
    <property type="nucleotide sequence ID" value="NZ_JBFARM010000003.1"/>
</dbReference>
<dbReference type="Gene3D" id="3.40.366.10">
    <property type="entry name" value="Malonyl-Coenzyme A Acyl Carrier Protein, domain 2"/>
    <property type="match status" value="1"/>
</dbReference>
<dbReference type="InterPro" id="IPR049900">
    <property type="entry name" value="PKS_mFAS_DH"/>
</dbReference>
<dbReference type="InterPro" id="IPR049552">
    <property type="entry name" value="PKS_DH_N"/>
</dbReference>
<name>A0ABV3H0I8_9ACTN</name>
<dbReference type="Pfam" id="PF08240">
    <property type="entry name" value="ADH_N"/>
    <property type="match status" value="1"/>
</dbReference>
<feature type="active site" description="Proton donor; for dehydratase activity" evidence="7">
    <location>
        <position position="1065"/>
    </location>
</feature>
<dbReference type="InterPro" id="IPR032821">
    <property type="entry name" value="PKS_assoc"/>
</dbReference>
<feature type="domain" description="PKS/mFAS DH" evidence="11">
    <location>
        <begin position="876"/>
        <end position="1145"/>
    </location>
</feature>
<dbReference type="SUPFAM" id="SSF55048">
    <property type="entry name" value="Probable ACP-binding domain of malonyl-CoA ACP transacylase"/>
    <property type="match status" value="1"/>
</dbReference>
<dbReference type="PROSITE" id="PS00606">
    <property type="entry name" value="KS3_1"/>
    <property type="match status" value="1"/>
</dbReference>
<dbReference type="Gene3D" id="3.40.50.150">
    <property type="entry name" value="Vaccinia Virus protein VP39"/>
    <property type="match status" value="1"/>
</dbReference>
<feature type="active site" description="Proton acceptor; for dehydratase activity" evidence="7">
    <location>
        <position position="905"/>
    </location>
</feature>
<feature type="compositionally biased region" description="Basic and acidic residues" evidence="8">
    <location>
        <begin position="1174"/>
        <end position="1206"/>
    </location>
</feature>
<dbReference type="SMART" id="SM00825">
    <property type="entry name" value="PKS_KS"/>
    <property type="match status" value="1"/>
</dbReference>
<dbReference type="PROSITE" id="PS52019">
    <property type="entry name" value="PKS_MFAS_DH"/>
    <property type="match status" value="1"/>
</dbReference>
<dbReference type="CDD" id="cd05195">
    <property type="entry name" value="enoyl_red"/>
    <property type="match status" value="1"/>
</dbReference>
<protein>
    <submittedName>
        <fullName evidence="12">SDR family NAD(P)-dependent oxidoreductase</fullName>
    </submittedName>
</protein>
<evidence type="ECO:0000259" key="10">
    <source>
        <dbReference type="PROSITE" id="PS52004"/>
    </source>
</evidence>
<dbReference type="Gene3D" id="3.90.180.10">
    <property type="entry name" value="Medium-chain alcohol dehydrogenases, catalytic domain"/>
    <property type="match status" value="1"/>
</dbReference>
<keyword evidence="5" id="KW-0511">Multifunctional enzyme</keyword>
<evidence type="ECO:0000256" key="5">
    <source>
        <dbReference type="ARBA" id="ARBA00023268"/>
    </source>
</evidence>
<dbReference type="SMART" id="SM00829">
    <property type="entry name" value="PKS_ER"/>
    <property type="match status" value="1"/>
</dbReference>
<dbReference type="Pfam" id="PF14765">
    <property type="entry name" value="PS-DH"/>
    <property type="match status" value="1"/>
</dbReference>
<dbReference type="InterPro" id="IPR013217">
    <property type="entry name" value="Methyltransf_12"/>
</dbReference>
<keyword evidence="2" id="KW-0597">Phosphoprotein</keyword>
<dbReference type="SUPFAM" id="SSF53901">
    <property type="entry name" value="Thiolase-like"/>
    <property type="match status" value="1"/>
</dbReference>
<dbReference type="PANTHER" id="PTHR43775">
    <property type="entry name" value="FATTY ACID SYNTHASE"/>
    <property type="match status" value="1"/>
</dbReference>
<dbReference type="PROSITE" id="PS50075">
    <property type="entry name" value="CARRIER"/>
    <property type="match status" value="1"/>
</dbReference>
<dbReference type="SMART" id="SM00822">
    <property type="entry name" value="PKS_KR"/>
    <property type="match status" value="1"/>
</dbReference>
<dbReference type="InterPro" id="IPR020841">
    <property type="entry name" value="PKS_Beta-ketoAc_synthase_dom"/>
</dbReference>
<dbReference type="SUPFAM" id="SSF52151">
    <property type="entry name" value="FabD/lysophospholipase-like"/>
    <property type="match status" value="1"/>
</dbReference>
<dbReference type="InterPro" id="IPR011032">
    <property type="entry name" value="GroES-like_sf"/>
</dbReference>
<evidence type="ECO:0000256" key="4">
    <source>
        <dbReference type="ARBA" id="ARBA00022857"/>
    </source>
</evidence>
<dbReference type="Pfam" id="PF08242">
    <property type="entry name" value="Methyltransf_12"/>
    <property type="match status" value="1"/>
</dbReference>
<dbReference type="InterPro" id="IPR029063">
    <property type="entry name" value="SAM-dependent_MTases_sf"/>
</dbReference>
<evidence type="ECO:0000259" key="11">
    <source>
        <dbReference type="PROSITE" id="PS52019"/>
    </source>
</evidence>
<dbReference type="Proteomes" id="UP001552427">
    <property type="component" value="Unassembled WGS sequence"/>
</dbReference>
<dbReference type="InterPro" id="IPR001227">
    <property type="entry name" value="Ac_transferase_dom_sf"/>
</dbReference>
<dbReference type="CDD" id="cd00833">
    <property type="entry name" value="PKS"/>
    <property type="match status" value="1"/>
</dbReference>
<dbReference type="SUPFAM" id="SSF51735">
    <property type="entry name" value="NAD(P)-binding Rossmann-fold domains"/>
    <property type="match status" value="3"/>
</dbReference>
<evidence type="ECO:0000259" key="9">
    <source>
        <dbReference type="PROSITE" id="PS50075"/>
    </source>
</evidence>
<dbReference type="Gene3D" id="3.10.129.110">
    <property type="entry name" value="Polyketide synthase dehydratase"/>
    <property type="match status" value="1"/>
</dbReference>
<dbReference type="Pfam" id="PF00698">
    <property type="entry name" value="Acyl_transf_1"/>
    <property type="match status" value="1"/>
</dbReference>
<evidence type="ECO:0000256" key="6">
    <source>
        <dbReference type="ARBA" id="ARBA00023315"/>
    </source>
</evidence>
<dbReference type="InterPro" id="IPR020806">
    <property type="entry name" value="PKS_PP-bd"/>
</dbReference>
<dbReference type="InterPro" id="IPR050091">
    <property type="entry name" value="PKS_NRPS_Biosynth_Enz"/>
</dbReference>
<dbReference type="Pfam" id="PF00107">
    <property type="entry name" value="ADH_zinc_N"/>
    <property type="match status" value="1"/>
</dbReference>
<dbReference type="InterPro" id="IPR020843">
    <property type="entry name" value="ER"/>
</dbReference>
<evidence type="ECO:0000256" key="2">
    <source>
        <dbReference type="ARBA" id="ARBA00022553"/>
    </source>
</evidence>
<reference evidence="12 13" key="1">
    <citation type="submission" date="2024-06" db="EMBL/GenBank/DDBJ databases">
        <title>The Natural Products Discovery Center: Release of the First 8490 Sequenced Strains for Exploring Actinobacteria Biosynthetic Diversity.</title>
        <authorList>
            <person name="Kalkreuter E."/>
            <person name="Kautsar S.A."/>
            <person name="Yang D."/>
            <person name="Bader C.D."/>
            <person name="Teijaro C.N."/>
            <person name="Fluegel L."/>
            <person name="Davis C.M."/>
            <person name="Simpson J.R."/>
            <person name="Lauterbach L."/>
            <person name="Steele A.D."/>
            <person name="Gui C."/>
            <person name="Meng S."/>
            <person name="Li G."/>
            <person name="Viehrig K."/>
            <person name="Ye F."/>
            <person name="Su P."/>
            <person name="Kiefer A.F."/>
            <person name="Nichols A."/>
            <person name="Cepeda A.J."/>
            <person name="Yan W."/>
            <person name="Fan B."/>
            <person name="Jiang Y."/>
            <person name="Adhikari A."/>
            <person name="Zheng C.-J."/>
            <person name="Schuster L."/>
            <person name="Cowan T.M."/>
            <person name="Smanski M.J."/>
            <person name="Chevrette M.G."/>
            <person name="De Carvalho L.P.S."/>
            <person name="Shen B."/>
        </authorList>
    </citation>
    <scope>NUCLEOTIDE SEQUENCE [LARGE SCALE GENOMIC DNA]</scope>
    <source>
        <strain evidence="12 13">NPDC049574</strain>
    </source>
</reference>
<dbReference type="InterPro" id="IPR049551">
    <property type="entry name" value="PKS_DH_C"/>
</dbReference>
<dbReference type="InterPro" id="IPR014030">
    <property type="entry name" value="Ketoacyl_synth_N"/>
</dbReference>
<dbReference type="InterPro" id="IPR013154">
    <property type="entry name" value="ADH-like_N"/>
</dbReference>
<dbReference type="SUPFAM" id="SSF50129">
    <property type="entry name" value="GroES-like"/>
    <property type="match status" value="1"/>
</dbReference>
<dbReference type="InterPro" id="IPR036736">
    <property type="entry name" value="ACP-like_sf"/>
</dbReference>
<keyword evidence="6" id="KW-0012">Acyltransferase</keyword>
<feature type="region of interest" description="C-terminal hotdog fold" evidence="7">
    <location>
        <begin position="1008"/>
        <end position="1145"/>
    </location>
</feature>
<dbReference type="InterPro" id="IPR036291">
    <property type="entry name" value="NAD(P)-bd_dom_sf"/>
</dbReference>
<dbReference type="Gene3D" id="3.40.47.10">
    <property type="match status" value="1"/>
</dbReference>
<dbReference type="PROSITE" id="PS00012">
    <property type="entry name" value="PHOSPHOPANTETHEINE"/>
    <property type="match status" value="1"/>
</dbReference>
<evidence type="ECO:0000256" key="8">
    <source>
        <dbReference type="SAM" id="MobiDB-lite"/>
    </source>
</evidence>
<dbReference type="Gene3D" id="3.40.50.720">
    <property type="entry name" value="NAD(P)-binding Rossmann-like Domain"/>
    <property type="match status" value="3"/>
</dbReference>
<dbReference type="InterPro" id="IPR014031">
    <property type="entry name" value="Ketoacyl_synth_C"/>
</dbReference>
<dbReference type="InterPro" id="IPR020807">
    <property type="entry name" value="PKS_DH"/>
</dbReference>
<dbReference type="EMBL" id="JBFARM010000003">
    <property type="protein sequence ID" value="MEV4286046.1"/>
    <property type="molecule type" value="Genomic_DNA"/>
</dbReference>
<dbReference type="InterPro" id="IPR013968">
    <property type="entry name" value="PKS_KR"/>
</dbReference>
<dbReference type="Pfam" id="PF08659">
    <property type="entry name" value="KR"/>
    <property type="match status" value="1"/>
</dbReference>
<dbReference type="SUPFAM" id="SSF47336">
    <property type="entry name" value="ACP-like"/>
    <property type="match status" value="1"/>
</dbReference>
<dbReference type="InterPro" id="IPR042104">
    <property type="entry name" value="PKS_dehydratase_sf"/>
</dbReference>
<comment type="caution">
    <text evidence="12">The sequence shown here is derived from an EMBL/GenBank/DDBJ whole genome shotgun (WGS) entry which is preliminary data.</text>
</comment>
<dbReference type="PROSITE" id="PS52004">
    <property type="entry name" value="KS3_2"/>
    <property type="match status" value="1"/>
</dbReference>
<dbReference type="SMART" id="SM00827">
    <property type="entry name" value="PKS_AT"/>
    <property type="match status" value="1"/>
</dbReference>
<sequence>MTPVAIVGIGCRLPGGISDLDGLWAALSAGRDLVTQVPPDRFEAGRFVAADPASPGKTYTAAGGFLDDVAGFDTAYFGISPREAAAMDPQQRLMLELAVEAFDDAGLDPAVLAGSATGVYVGASTHDYEVMQVSDPAGINAYTNAGTSAGNIANRVSHALDLHGPSMTVDTACSSALMALHQAVQYVAGGGRRIALAGGVNILISPYPFVGFAKASMLSPRGRCHAFSAEADGYVRSEGGGFLVLKSLADAQADGDRVHAVVLGTGANADGRTPGLSLPSPYAQERLLREVYREAGVAADELVYFEAHGTGTPAGDPVECEAIGRALGRRRSRPLPIGSIKTNVGHLEAAAGVAGLLKAVLVLRHGRIPASLHGDPPNPRIDFAGLRLLPVTEPRPVEQPGGRRVAGVNSFGFGGANAHAVLAAPPAVPPGPSARPRRRLPVMVSARNEAALAESARRLAARLSTASGEEFYDLSYTSCRRRGHRELRAAVVAGSAAEAAERLTRLAAGDAAGGATGGAPAGGRVAFVFSGNGSQWTGMGADLLRSEPVFRAAVHAADAALAPWLGWSVAEELAAPARRSRLALTEVAQPALFAVQVGLLELLRDWGVRPHAVAGHSVGEIAAAYAAGILDLGQAARVVAVRSRAQAPTAGLGRMAAAGLAPDEAADVLARYAGRLELAAVNSGRDVTVAGDPEALAALGDELTSRGVFFRPLDLDHAFHSAAMDGAEKAVRVGLDGLRAGAADVPFVSTVTGRELREGLDADYWWHNVRRPVLFAQAVERLKERGCELFVEIGPHPVLSTYLTRMGVTAVATLRRDGDGAALVEGAVAALAAGDALDWARIFPCSGRVAELPAYPWQRERQWHGGPQVWARPLDHPLLGERAPLMEPAWQGRLEHERLPWLPDHEIDGTVIMPGAAYIEMALAAGRRALGGPVEVLALRFPSAMTLSAAAPVRQTQVTLSDEDGLFRIASRSGQEGEWRMHARGRVRRLHGEVPGRVDLKGARARATRHRDHDTCYAELTGVGFTYGPSFKVLRELWTSAREALASYVLNVSQSGYEAHPTLLDGALHTVIPLLIGSGHGYLPVSVRAVRCWRNPPPWGFAHTELTYVSEHEAEFDVRICDDTGEVAVLIEGCRVRRLPTTARTPVVEHLTELRPASRSGAGPVAWPASCRPDGGDTARAGDSDTARAGDGDTLRAGDGDTLRAGDGDDAGTQFADLTAHFVARAFARILPGAAVFDVPALLGAGVLPRHARLVAALASIAEARGLLIRDHEPAGHDRPDARWRPAAEPAPEALFQKLLRAHPGHSAELILRGRCGHHLDQVLIGRLDPEELIFPEGGGHTVEHLLDASPGRRCDSRLARAALEEIVRTWPEDRPLRVLELGGGTAGMTAALLPVLPRHLTEYVFTDPSEPFLRRAAARLAPYDFVQYRLLDLAREPAEQGFGGEFYDVVVADGALHAAPDVRAAVRRARDLLVPGGRLLVVEQHDSDRLVAVFGLLERWWSFTDVDLRAASPLLPAARWAAVLGECGFGDVARLGSRAEASVLLGRAEKPALPEVSTEPVPATGTAWIVVPERGADDGLAREIASSLRATVLDATVAGVSGWPAAVGDGDSAADLVLLLDDEPAGEPGAVAGLTGRRAQVLRALAAARDRLPARRTARLWVITPPTGLHPAPEKPCTPPAAAVWGLTRSLANERPDLEIRRISLERGASPRTDAHRLILELLEPSAEDEIVLTGGGRFVPRVRTARPVTRPHDVAAGEPFRLRLDDQGPGYRLAWEQTGPPPEPGPHEIVVAVRAAALNYRDVLWARGLLPEEAVQDTYLGPHLGIECAGVVTATGPGVTKFRIGDGVFVATGGSLASHVVAREGLAGLMPAGMSFTDAATLSIACLSVHYALDHLARLRPGETLLVHGAAGGVGLAALQHAAHIGARVVATAGSPEKRDLLRLLGVTHVVDSRDPGFADHVRALTGGGVDVVLNSLAGEAIPRGLELLRRGGRFVELGKLDLYGDRSVSLHPFRDSLSLYALNLDLGPLLEPELWADQVTRVTRLVHRGDYRPIANRVYPAARVSEAFRLLQHSRHIGKVVVSFDQPFPVEQRQGSVTLDPEGTYLVTGGLGGFGAAAAVRLAERGARHLALVSRAGPDAPEAAATVRALQDKGATATPYAADVTDPAALRAVLDSIDRTGRPLRGVIHAAMVLDDAPLSELTPERFHTALDAKMTGAYVLDQLTRDRELGFFVLLSSLATVIGNAAQSNYVAANACLEALARSRRRDGLPALALGLGAVGGTGYLARHPELMGFLSRLLPPLTPDEALDALEAALARGAEMTTAARVTPEAIADRLPAVRVPRLAEVLPALAHDQDGPNAPLHDLIALESPQERRGLVSAAIAELVAGILHTTPDRLQLDRPLAQLGLDSLMATEVAATIRRRFGCAIPALEVIGAQGIDHLAQLVHAQLVQQPAPADG</sequence>
<keyword evidence="1" id="KW-0596">Phosphopantetheine</keyword>
<dbReference type="Gene3D" id="1.10.1200.10">
    <property type="entry name" value="ACP-like"/>
    <property type="match status" value="1"/>
</dbReference>
<evidence type="ECO:0000256" key="1">
    <source>
        <dbReference type="ARBA" id="ARBA00022450"/>
    </source>
</evidence>
<dbReference type="InterPro" id="IPR016036">
    <property type="entry name" value="Malonyl_transacylase_ACP-bd"/>
</dbReference>
<dbReference type="InterPro" id="IPR016035">
    <property type="entry name" value="Acyl_Trfase/lysoPLipase"/>
</dbReference>
<dbReference type="InterPro" id="IPR013149">
    <property type="entry name" value="ADH-like_C"/>
</dbReference>
<feature type="region of interest" description="N-terminal hotdog fold" evidence="7">
    <location>
        <begin position="876"/>
        <end position="994"/>
    </location>
</feature>
<dbReference type="SMART" id="SM00826">
    <property type="entry name" value="PKS_DH"/>
    <property type="match status" value="1"/>
</dbReference>
<evidence type="ECO:0000313" key="12">
    <source>
        <dbReference type="EMBL" id="MEV4286046.1"/>
    </source>
</evidence>
<evidence type="ECO:0000256" key="7">
    <source>
        <dbReference type="PROSITE-ProRule" id="PRU01363"/>
    </source>
</evidence>
<evidence type="ECO:0000313" key="13">
    <source>
        <dbReference type="Proteomes" id="UP001552427"/>
    </source>
</evidence>
<keyword evidence="3" id="KW-0808">Transferase</keyword>
<dbReference type="InterPro" id="IPR018201">
    <property type="entry name" value="Ketoacyl_synth_AS"/>
</dbReference>
<dbReference type="InterPro" id="IPR009081">
    <property type="entry name" value="PP-bd_ACP"/>
</dbReference>
<dbReference type="Gene3D" id="3.30.70.3290">
    <property type="match status" value="1"/>
</dbReference>
<dbReference type="Pfam" id="PF21089">
    <property type="entry name" value="PKS_DH_N"/>
    <property type="match status" value="1"/>
</dbReference>
<accession>A0ABV3H0I8</accession>
<dbReference type="InterPro" id="IPR006162">
    <property type="entry name" value="Ppantetheine_attach_site"/>
</dbReference>
<keyword evidence="13" id="KW-1185">Reference proteome</keyword>